<keyword evidence="1" id="KW-0732">Signal</keyword>
<organism evidence="2 3">
    <name type="scientific">Panicum virgatum</name>
    <name type="common">Blackwell switchgrass</name>
    <dbReference type="NCBI Taxonomy" id="38727"/>
    <lineage>
        <taxon>Eukaryota</taxon>
        <taxon>Viridiplantae</taxon>
        <taxon>Streptophyta</taxon>
        <taxon>Embryophyta</taxon>
        <taxon>Tracheophyta</taxon>
        <taxon>Spermatophyta</taxon>
        <taxon>Magnoliopsida</taxon>
        <taxon>Liliopsida</taxon>
        <taxon>Poales</taxon>
        <taxon>Poaceae</taxon>
        <taxon>PACMAD clade</taxon>
        <taxon>Panicoideae</taxon>
        <taxon>Panicodae</taxon>
        <taxon>Paniceae</taxon>
        <taxon>Panicinae</taxon>
        <taxon>Panicum</taxon>
        <taxon>Panicum sect. Hiantes</taxon>
    </lineage>
</organism>
<reference evidence="2" key="1">
    <citation type="submission" date="2020-05" db="EMBL/GenBank/DDBJ databases">
        <title>WGS assembly of Panicum virgatum.</title>
        <authorList>
            <person name="Lovell J.T."/>
            <person name="Jenkins J."/>
            <person name="Shu S."/>
            <person name="Juenger T.E."/>
            <person name="Schmutz J."/>
        </authorList>
    </citation>
    <scope>NUCLEOTIDE SEQUENCE</scope>
    <source>
        <strain evidence="2">AP13</strain>
    </source>
</reference>
<proteinExistence type="predicted"/>
<gene>
    <name evidence="2" type="ORF">PVAP13_7KG272000</name>
</gene>
<sequence length="78" mass="7622">MTTMMMRWSSLFLPIALVLLAGAAADGECGAARPDHLALKLAAPSAATSPAAPSATSAASTRCPVCASDGIGCATDAS</sequence>
<evidence type="ECO:0000313" key="3">
    <source>
        <dbReference type="Proteomes" id="UP000823388"/>
    </source>
</evidence>
<keyword evidence="3" id="KW-1185">Reference proteome</keyword>
<dbReference type="EMBL" id="CM029049">
    <property type="protein sequence ID" value="KAG2572046.1"/>
    <property type="molecule type" value="Genomic_DNA"/>
</dbReference>
<dbReference type="Proteomes" id="UP000823388">
    <property type="component" value="Chromosome 7K"/>
</dbReference>
<evidence type="ECO:0000256" key="1">
    <source>
        <dbReference type="SAM" id="SignalP"/>
    </source>
</evidence>
<dbReference type="AlphaFoldDB" id="A0A8T0QM49"/>
<accession>A0A8T0QM49</accession>
<evidence type="ECO:0000313" key="2">
    <source>
        <dbReference type="EMBL" id="KAG2572046.1"/>
    </source>
</evidence>
<protein>
    <submittedName>
        <fullName evidence="2">Uncharacterized protein</fullName>
    </submittedName>
</protein>
<feature type="chain" id="PRO_5035926481" evidence="1">
    <location>
        <begin position="26"/>
        <end position="78"/>
    </location>
</feature>
<feature type="signal peptide" evidence="1">
    <location>
        <begin position="1"/>
        <end position="25"/>
    </location>
</feature>
<name>A0A8T0QM49_PANVG</name>
<comment type="caution">
    <text evidence="2">The sequence shown here is derived from an EMBL/GenBank/DDBJ whole genome shotgun (WGS) entry which is preliminary data.</text>
</comment>